<feature type="signal peptide" evidence="2">
    <location>
        <begin position="1"/>
        <end position="15"/>
    </location>
</feature>
<sequence length="385" mass="43572">MNIYILLAICCVVYGHTNDRLLRRRKRGAEGATGALDIVTNNAQPIHAEVKRENAEAVEKTLTLQPCSESQRKVVPSKIEPGVVFQVNSRIKRLQEDESISEENAQSNVESKPSNEDLINLRLGDVTRPISQNIPKLSNIKNILTSSIPIPVQLLLGDNQNQPNELNTKPNNTQDIEESNKNNNIDSNIVPTNIGRLAKKKIAKKINDDSENMEITDISRRSQAPNNLENNNSRNLVLENKLNNRNINTEKIISPENYNKEHLFDEAIIPLLKVLGNSLKISELDTTNSDNKQQKTLENKIPEEHKLSNILDDTKDLDNTDVMSAEKVTKILEEQNNLLKDILFKTLNFKNETNVDNEEKDTKKIHLILDINNSDAKENGKDFKR</sequence>
<evidence type="ECO:0000313" key="3">
    <source>
        <dbReference type="EMBL" id="KPJ16347.1"/>
    </source>
</evidence>
<evidence type="ECO:0000256" key="1">
    <source>
        <dbReference type="SAM" id="MobiDB-lite"/>
    </source>
</evidence>
<accession>A0A0N1PGY1</accession>
<feature type="compositionally biased region" description="Polar residues" evidence="1">
    <location>
        <begin position="158"/>
        <end position="174"/>
    </location>
</feature>
<gene>
    <name evidence="3" type="ORF">RR48_04612</name>
</gene>
<evidence type="ECO:0000313" key="4">
    <source>
        <dbReference type="Proteomes" id="UP000053240"/>
    </source>
</evidence>
<organism evidence="3 4">
    <name type="scientific">Papilio machaon</name>
    <name type="common">Old World swallowtail butterfly</name>
    <dbReference type="NCBI Taxonomy" id="76193"/>
    <lineage>
        <taxon>Eukaryota</taxon>
        <taxon>Metazoa</taxon>
        <taxon>Ecdysozoa</taxon>
        <taxon>Arthropoda</taxon>
        <taxon>Hexapoda</taxon>
        <taxon>Insecta</taxon>
        <taxon>Pterygota</taxon>
        <taxon>Neoptera</taxon>
        <taxon>Endopterygota</taxon>
        <taxon>Lepidoptera</taxon>
        <taxon>Glossata</taxon>
        <taxon>Ditrysia</taxon>
        <taxon>Papilionoidea</taxon>
        <taxon>Papilionidae</taxon>
        <taxon>Papilioninae</taxon>
        <taxon>Papilio</taxon>
    </lineage>
</organism>
<dbReference type="InParanoid" id="A0A0N1PGY1"/>
<keyword evidence="4" id="KW-1185">Reference proteome</keyword>
<evidence type="ECO:0000256" key="2">
    <source>
        <dbReference type="SAM" id="SignalP"/>
    </source>
</evidence>
<name>A0A0N1PGY1_PAPMA</name>
<feature type="region of interest" description="Disordered" evidence="1">
    <location>
        <begin position="158"/>
        <end position="188"/>
    </location>
</feature>
<reference evidence="3 4" key="1">
    <citation type="journal article" date="2015" name="Nat. Commun.">
        <title>Outbred genome sequencing and CRISPR/Cas9 gene editing in butterflies.</title>
        <authorList>
            <person name="Li X."/>
            <person name="Fan D."/>
            <person name="Zhang W."/>
            <person name="Liu G."/>
            <person name="Zhang L."/>
            <person name="Zhao L."/>
            <person name="Fang X."/>
            <person name="Chen L."/>
            <person name="Dong Y."/>
            <person name="Chen Y."/>
            <person name="Ding Y."/>
            <person name="Zhao R."/>
            <person name="Feng M."/>
            <person name="Zhu Y."/>
            <person name="Feng Y."/>
            <person name="Jiang X."/>
            <person name="Zhu D."/>
            <person name="Xiang H."/>
            <person name="Feng X."/>
            <person name="Li S."/>
            <person name="Wang J."/>
            <person name="Zhang G."/>
            <person name="Kronforst M.R."/>
            <person name="Wang W."/>
        </authorList>
    </citation>
    <scope>NUCLEOTIDE SEQUENCE [LARGE SCALE GENOMIC DNA]</scope>
    <source>
        <strain evidence="3">Ya'a_city_454_Pm</strain>
        <tissue evidence="3">Whole body</tissue>
    </source>
</reference>
<feature type="chain" id="PRO_5012113539" evidence="2">
    <location>
        <begin position="16"/>
        <end position="385"/>
    </location>
</feature>
<keyword evidence="2" id="KW-0732">Signal</keyword>
<dbReference type="AlphaFoldDB" id="A0A0N1PGY1"/>
<protein>
    <submittedName>
        <fullName evidence="3">Uncharacterized protein</fullName>
    </submittedName>
</protein>
<dbReference type="Proteomes" id="UP000053240">
    <property type="component" value="Unassembled WGS sequence"/>
</dbReference>
<proteinExistence type="predicted"/>
<dbReference type="EMBL" id="KQ460254">
    <property type="protein sequence ID" value="KPJ16347.1"/>
    <property type="molecule type" value="Genomic_DNA"/>
</dbReference>